<accession>S0FNX4</accession>
<evidence type="ECO:0000313" key="9">
    <source>
        <dbReference type="EMBL" id="EMS73602.1"/>
    </source>
</evidence>
<protein>
    <submittedName>
        <fullName evidence="9">Putative permease, DMT superfamily</fullName>
    </submittedName>
</protein>
<keyword evidence="10" id="KW-1185">Reference proteome</keyword>
<dbReference type="eggNOG" id="COG0697">
    <property type="taxonomic scope" value="Bacteria"/>
</dbReference>
<organism evidence="9 10">
    <name type="scientific">Ruminiclostridium cellobioparum subsp. termitidis CT1112</name>
    <dbReference type="NCBI Taxonomy" id="1195236"/>
    <lineage>
        <taxon>Bacteria</taxon>
        <taxon>Bacillati</taxon>
        <taxon>Bacillota</taxon>
        <taxon>Clostridia</taxon>
        <taxon>Eubacteriales</taxon>
        <taxon>Oscillospiraceae</taxon>
        <taxon>Ruminiclostridium</taxon>
    </lineage>
</organism>
<keyword evidence="4 7" id="KW-0812">Transmembrane</keyword>
<feature type="transmembrane region" description="Helical" evidence="7">
    <location>
        <begin position="183"/>
        <end position="205"/>
    </location>
</feature>
<evidence type="ECO:0000313" key="10">
    <source>
        <dbReference type="Proteomes" id="UP000014155"/>
    </source>
</evidence>
<keyword evidence="3" id="KW-1003">Cell membrane</keyword>
<dbReference type="InterPro" id="IPR050638">
    <property type="entry name" value="AA-Vitamin_Transporters"/>
</dbReference>
<feature type="transmembrane region" description="Helical" evidence="7">
    <location>
        <begin position="157"/>
        <end position="176"/>
    </location>
</feature>
<evidence type="ECO:0000259" key="8">
    <source>
        <dbReference type="Pfam" id="PF00892"/>
    </source>
</evidence>
<name>S0FNX4_RUMCE</name>
<comment type="caution">
    <text evidence="9">The sequence shown here is derived from an EMBL/GenBank/DDBJ whole genome shotgun (WGS) entry which is preliminary data.</text>
</comment>
<dbReference type="SUPFAM" id="SSF103481">
    <property type="entry name" value="Multidrug resistance efflux transporter EmrE"/>
    <property type="match status" value="2"/>
</dbReference>
<feature type="transmembrane region" description="Helical" evidence="7">
    <location>
        <begin position="101"/>
        <end position="121"/>
    </location>
</feature>
<feature type="domain" description="EamA" evidence="8">
    <location>
        <begin position="157"/>
        <end position="290"/>
    </location>
</feature>
<feature type="transmembrane region" description="Helical" evidence="7">
    <location>
        <begin position="128"/>
        <end position="145"/>
    </location>
</feature>
<dbReference type="InterPro" id="IPR037185">
    <property type="entry name" value="EmrE-like"/>
</dbReference>
<evidence type="ECO:0000256" key="1">
    <source>
        <dbReference type="ARBA" id="ARBA00004651"/>
    </source>
</evidence>
<sequence length="294" mass="32623">MNRDRKNNKLFALMAITATVIFWGYSFVSTKILLNDLPPVTIAFFRQVIAAVVLAVILYIKKLFVRMPAKDVFLLFASSFFGIVLYFLFENMGLKYTTASNGSIIVAAVPIFTLITESLFYKFKITSRVIVCVIISIIGVFLVIFEKGLDFSSGYTKGNLLMIGAMVTWVIYTIICKSLTGKYNGIVITAYQMAAASVLFIPLIIPEFKQWQSLSAYSLANLLYLALFCSALAYYLYNVAVKGLGATVSSMFLNLIPVVSIIGGVLVLGETVSFIQIGGMLLIMFSLIFVRQKY</sequence>
<gene>
    <name evidence="9" type="ORF">CTER_0420</name>
</gene>
<feature type="transmembrane region" description="Helical" evidence="7">
    <location>
        <begin position="40"/>
        <end position="60"/>
    </location>
</feature>
<dbReference type="PATRIC" id="fig|1195236.3.peg.730"/>
<dbReference type="Proteomes" id="UP000014155">
    <property type="component" value="Unassembled WGS sequence"/>
</dbReference>
<feature type="transmembrane region" description="Helical" evidence="7">
    <location>
        <begin position="244"/>
        <end position="267"/>
    </location>
</feature>
<evidence type="ECO:0000256" key="2">
    <source>
        <dbReference type="ARBA" id="ARBA00007362"/>
    </source>
</evidence>
<evidence type="ECO:0000256" key="5">
    <source>
        <dbReference type="ARBA" id="ARBA00022989"/>
    </source>
</evidence>
<feature type="transmembrane region" description="Helical" evidence="7">
    <location>
        <begin position="217"/>
        <end position="237"/>
    </location>
</feature>
<feature type="domain" description="EamA" evidence="8">
    <location>
        <begin position="12"/>
        <end position="144"/>
    </location>
</feature>
<dbReference type="GO" id="GO:0005886">
    <property type="term" value="C:plasma membrane"/>
    <property type="evidence" value="ECO:0007669"/>
    <property type="project" value="UniProtKB-SubCell"/>
</dbReference>
<dbReference type="PANTHER" id="PTHR32322">
    <property type="entry name" value="INNER MEMBRANE TRANSPORTER"/>
    <property type="match status" value="1"/>
</dbReference>
<evidence type="ECO:0000256" key="7">
    <source>
        <dbReference type="SAM" id="Phobius"/>
    </source>
</evidence>
<dbReference type="EMBL" id="AORV01000017">
    <property type="protein sequence ID" value="EMS73602.1"/>
    <property type="molecule type" value="Genomic_DNA"/>
</dbReference>
<reference evidence="9 10" key="1">
    <citation type="journal article" date="2013" name="Genome Announc.">
        <title>Draft Genome Sequence of the Cellulolytic, Mesophilic, Anaerobic Bacterium Clostridium termitidis Strain CT1112 (DSM 5398).</title>
        <authorList>
            <person name="Lal S."/>
            <person name="Ramachandran U."/>
            <person name="Zhang X."/>
            <person name="Munir R."/>
            <person name="Sparling R."/>
            <person name="Levin D.B."/>
        </authorList>
    </citation>
    <scope>NUCLEOTIDE SEQUENCE [LARGE SCALE GENOMIC DNA]</scope>
    <source>
        <strain evidence="9 10">CT1112</strain>
    </source>
</reference>
<feature type="transmembrane region" description="Helical" evidence="7">
    <location>
        <begin position="273"/>
        <end position="290"/>
    </location>
</feature>
<comment type="subcellular location">
    <subcellularLocation>
        <location evidence="1">Cell membrane</location>
        <topology evidence="1">Multi-pass membrane protein</topology>
    </subcellularLocation>
</comment>
<proteinExistence type="inferred from homology"/>
<evidence type="ECO:0000256" key="4">
    <source>
        <dbReference type="ARBA" id="ARBA00022692"/>
    </source>
</evidence>
<dbReference type="PANTHER" id="PTHR32322:SF18">
    <property type="entry name" value="S-ADENOSYLMETHIONINE_S-ADENOSYLHOMOCYSTEINE TRANSPORTER"/>
    <property type="match status" value="1"/>
</dbReference>
<dbReference type="Pfam" id="PF00892">
    <property type="entry name" value="EamA"/>
    <property type="match status" value="2"/>
</dbReference>
<dbReference type="STRING" id="1195236.CTER_0420"/>
<evidence type="ECO:0000256" key="6">
    <source>
        <dbReference type="ARBA" id="ARBA00023136"/>
    </source>
</evidence>
<keyword evidence="5 7" id="KW-1133">Transmembrane helix</keyword>
<dbReference type="InterPro" id="IPR000620">
    <property type="entry name" value="EamA_dom"/>
</dbReference>
<evidence type="ECO:0000256" key="3">
    <source>
        <dbReference type="ARBA" id="ARBA00022475"/>
    </source>
</evidence>
<comment type="similarity">
    <text evidence="2">Belongs to the EamA transporter family.</text>
</comment>
<keyword evidence="6 7" id="KW-0472">Membrane</keyword>
<feature type="transmembrane region" description="Helical" evidence="7">
    <location>
        <begin position="72"/>
        <end position="89"/>
    </location>
</feature>
<feature type="transmembrane region" description="Helical" evidence="7">
    <location>
        <begin position="12"/>
        <end position="34"/>
    </location>
</feature>
<dbReference type="RefSeq" id="WP_004623742.1">
    <property type="nucleotide sequence ID" value="NZ_AORV01000017.1"/>
</dbReference>
<dbReference type="AlphaFoldDB" id="S0FNX4"/>